<proteinExistence type="inferred from homology"/>
<comment type="similarity">
    <text evidence="6">Belongs to the RNase HII family.</text>
</comment>
<dbReference type="PANTHER" id="PTHR10954:SF7">
    <property type="entry name" value="RIBONUCLEASE H2 SUBUNIT A"/>
    <property type="match status" value="1"/>
</dbReference>
<evidence type="ECO:0000256" key="2">
    <source>
        <dbReference type="ARBA" id="ARBA00022722"/>
    </source>
</evidence>
<dbReference type="InterPro" id="IPR024567">
    <property type="entry name" value="RNase_HII/HIII_dom"/>
</dbReference>
<keyword evidence="5 6" id="KW-0378">Hydrolase</keyword>
<dbReference type="InterPro" id="IPR036397">
    <property type="entry name" value="RNaseH_sf"/>
</dbReference>
<dbReference type="Gene3D" id="3.30.420.10">
    <property type="entry name" value="Ribonuclease H-like superfamily/Ribonuclease H"/>
    <property type="match status" value="2"/>
</dbReference>
<comment type="catalytic activity">
    <reaction evidence="1 6">
        <text>Endonucleolytic cleavage to 5'-phosphomonoester.</text>
        <dbReference type="EC" id="3.1.26.4"/>
    </reaction>
</comment>
<protein>
    <recommendedName>
        <fullName evidence="6">Ribonuclease</fullName>
        <ecNumber evidence="6">3.1.26.4</ecNumber>
    </recommendedName>
</protein>
<dbReference type="EC" id="3.1.26.4" evidence="6"/>
<evidence type="ECO:0000256" key="1">
    <source>
        <dbReference type="ARBA" id="ARBA00000077"/>
    </source>
</evidence>
<feature type="domain" description="RNase H type-2" evidence="8">
    <location>
        <begin position="2"/>
        <end position="128"/>
    </location>
</feature>
<dbReference type="Proteomes" id="UP000521943">
    <property type="component" value="Unassembled WGS sequence"/>
</dbReference>
<comment type="function">
    <text evidence="6">Endonuclease that specifically degrades the RNA of RNA-DNA hybrids.</text>
</comment>
<dbReference type="EMBL" id="JACGCI010000015">
    <property type="protein sequence ID" value="KAF6759483.1"/>
    <property type="molecule type" value="Genomic_DNA"/>
</dbReference>
<dbReference type="InterPro" id="IPR023160">
    <property type="entry name" value="RNase_HII_hlx-loop-hlx_cap_dom"/>
</dbReference>
<accession>A0A8H6M881</accession>
<gene>
    <name evidence="9" type="ORF">DFP72DRAFT_1063848</name>
</gene>
<keyword evidence="4 6" id="KW-0255">Endonuclease</keyword>
<dbReference type="AlphaFoldDB" id="A0A8H6M881"/>
<evidence type="ECO:0000256" key="3">
    <source>
        <dbReference type="ARBA" id="ARBA00022723"/>
    </source>
</evidence>
<evidence type="ECO:0000256" key="4">
    <source>
        <dbReference type="ARBA" id="ARBA00022759"/>
    </source>
</evidence>
<dbReference type="InterPro" id="IPR001352">
    <property type="entry name" value="RNase_HII/HIII"/>
</dbReference>
<sequence>MLGVDEAGRGPVFGPLVYSVDTAQSRTNLTYESDLEEMGFNDPQSRHPGSHLSTSNIKRHAPPPTTNLSEQSENATISPIRQVLTSGIELSEVYVNALGNTKKYQAYLSSIFTGNDFTQTADSKFKIVGGKGAETLRRSSELGSGYPSVKWLKGAVDPFFGFPKLVRFHDVLNIRNWSQYRFYLFPDF</sequence>
<dbReference type="Gene3D" id="1.10.10.460">
    <property type="entry name" value="Ribonuclease hii. Domain 2"/>
    <property type="match status" value="1"/>
</dbReference>
<organism evidence="9 10">
    <name type="scientific">Ephemerocybe angulata</name>
    <dbReference type="NCBI Taxonomy" id="980116"/>
    <lineage>
        <taxon>Eukaryota</taxon>
        <taxon>Fungi</taxon>
        <taxon>Dikarya</taxon>
        <taxon>Basidiomycota</taxon>
        <taxon>Agaricomycotina</taxon>
        <taxon>Agaricomycetes</taxon>
        <taxon>Agaricomycetidae</taxon>
        <taxon>Agaricales</taxon>
        <taxon>Agaricineae</taxon>
        <taxon>Psathyrellaceae</taxon>
        <taxon>Ephemerocybe</taxon>
    </lineage>
</organism>
<evidence type="ECO:0000313" key="9">
    <source>
        <dbReference type="EMBL" id="KAF6759483.1"/>
    </source>
</evidence>
<dbReference type="GO" id="GO:0003723">
    <property type="term" value="F:RNA binding"/>
    <property type="evidence" value="ECO:0007669"/>
    <property type="project" value="InterPro"/>
</dbReference>
<dbReference type="SUPFAM" id="SSF53098">
    <property type="entry name" value="Ribonuclease H-like"/>
    <property type="match status" value="1"/>
</dbReference>
<dbReference type="GO" id="GO:0046872">
    <property type="term" value="F:metal ion binding"/>
    <property type="evidence" value="ECO:0007669"/>
    <property type="project" value="UniProtKB-KW"/>
</dbReference>
<keyword evidence="2 6" id="KW-0540">Nuclease</keyword>
<name>A0A8H6M881_9AGAR</name>
<dbReference type="GO" id="GO:0006298">
    <property type="term" value="P:mismatch repair"/>
    <property type="evidence" value="ECO:0007669"/>
    <property type="project" value="TreeGrafter"/>
</dbReference>
<dbReference type="GO" id="GO:0032299">
    <property type="term" value="C:ribonuclease H2 complex"/>
    <property type="evidence" value="ECO:0007669"/>
    <property type="project" value="TreeGrafter"/>
</dbReference>
<evidence type="ECO:0000256" key="5">
    <source>
        <dbReference type="ARBA" id="ARBA00022801"/>
    </source>
</evidence>
<evidence type="ECO:0000313" key="10">
    <source>
        <dbReference type="Proteomes" id="UP000521943"/>
    </source>
</evidence>
<evidence type="ECO:0000256" key="6">
    <source>
        <dbReference type="RuleBase" id="RU003515"/>
    </source>
</evidence>
<comment type="caution">
    <text evidence="9">The sequence shown here is derived from an EMBL/GenBank/DDBJ whole genome shotgun (WGS) entry which is preliminary data.</text>
</comment>
<keyword evidence="3" id="KW-0479">Metal-binding</keyword>
<feature type="region of interest" description="Disordered" evidence="7">
    <location>
        <begin position="38"/>
        <end position="74"/>
    </location>
</feature>
<evidence type="ECO:0000259" key="8">
    <source>
        <dbReference type="Pfam" id="PF01351"/>
    </source>
</evidence>
<reference evidence="9 10" key="1">
    <citation type="submission" date="2020-07" db="EMBL/GenBank/DDBJ databases">
        <title>Comparative genomics of pyrophilous fungi reveals a link between fire events and developmental genes.</title>
        <authorList>
            <consortium name="DOE Joint Genome Institute"/>
            <person name="Steindorff A.S."/>
            <person name="Carver A."/>
            <person name="Calhoun S."/>
            <person name="Stillman K."/>
            <person name="Liu H."/>
            <person name="Lipzen A."/>
            <person name="Pangilinan J."/>
            <person name="Labutti K."/>
            <person name="Bruns T.D."/>
            <person name="Grigoriev I.V."/>
        </authorList>
    </citation>
    <scope>NUCLEOTIDE SEQUENCE [LARGE SCALE GENOMIC DNA]</scope>
    <source>
        <strain evidence="9 10">CBS 144469</strain>
    </source>
</reference>
<dbReference type="Pfam" id="PF01351">
    <property type="entry name" value="RNase_HII"/>
    <property type="match status" value="1"/>
</dbReference>
<dbReference type="GO" id="GO:0004523">
    <property type="term" value="F:RNA-DNA hybrid ribonuclease activity"/>
    <property type="evidence" value="ECO:0007669"/>
    <property type="project" value="UniProtKB-EC"/>
</dbReference>
<dbReference type="OrthoDB" id="7462577at2759"/>
<dbReference type="PANTHER" id="PTHR10954">
    <property type="entry name" value="RIBONUCLEASE H2 SUBUNIT A"/>
    <property type="match status" value="1"/>
</dbReference>
<dbReference type="InterPro" id="IPR012337">
    <property type="entry name" value="RNaseH-like_sf"/>
</dbReference>
<dbReference type="GO" id="GO:0043137">
    <property type="term" value="P:DNA replication, removal of RNA primer"/>
    <property type="evidence" value="ECO:0007669"/>
    <property type="project" value="TreeGrafter"/>
</dbReference>
<keyword evidence="10" id="KW-1185">Reference proteome</keyword>
<evidence type="ECO:0000256" key="7">
    <source>
        <dbReference type="SAM" id="MobiDB-lite"/>
    </source>
</evidence>